<feature type="region of interest" description="Disordered" evidence="1">
    <location>
        <begin position="60"/>
        <end position="81"/>
    </location>
</feature>
<proteinExistence type="predicted"/>
<evidence type="ECO:0000256" key="1">
    <source>
        <dbReference type="SAM" id="MobiDB-lite"/>
    </source>
</evidence>
<accession>A0AB39BNN6</accession>
<keyword evidence="2" id="KW-0614">Plasmid</keyword>
<evidence type="ECO:0000313" key="2">
    <source>
        <dbReference type="EMBL" id="XDI35145.1"/>
    </source>
</evidence>
<reference evidence="2" key="1">
    <citation type="submission" date="2024-07" db="EMBL/GenBank/DDBJ databases">
        <title>Identification and characteristics of an arsenic-resistant bacterial isolate, which belongs to a novel species.</title>
        <authorList>
            <person name="Juszczyk A."/>
            <person name="Kowalczyk A."/>
            <person name="Was K."/>
            <person name="Kosowicz W."/>
            <person name="Budzyn A."/>
            <person name="Latowski D."/>
        </authorList>
    </citation>
    <scope>NUCLEOTIDE SEQUENCE</scope>
    <source>
        <strain evidence="2">As8PL</strain>
        <plasmid evidence="2">unnamed</plasmid>
    </source>
</reference>
<dbReference type="AlphaFoldDB" id="A0AB39BNN6"/>
<name>A0AB39BNN6_9BACI</name>
<gene>
    <name evidence="2" type="ORF">AB3N04_00030</name>
</gene>
<dbReference type="RefSeq" id="WP_368502762.1">
    <property type="nucleotide sequence ID" value="NZ_CP162550.1"/>
</dbReference>
<organism evidence="2">
    <name type="scientific">Alkalihalophilus sp. As8PL</name>
    <dbReference type="NCBI Taxonomy" id="3237103"/>
    <lineage>
        <taxon>Bacteria</taxon>
        <taxon>Bacillati</taxon>
        <taxon>Bacillota</taxon>
        <taxon>Bacilli</taxon>
        <taxon>Bacillales</taxon>
        <taxon>Bacillaceae</taxon>
        <taxon>Alkalihalophilus</taxon>
    </lineage>
</organism>
<evidence type="ECO:0008006" key="3">
    <source>
        <dbReference type="Google" id="ProtNLM"/>
    </source>
</evidence>
<geneLocation type="plasmid" evidence="2">
    <name>unnamed</name>
</geneLocation>
<protein>
    <recommendedName>
        <fullName evidence="3">Transposase</fullName>
    </recommendedName>
</protein>
<sequence>MSLKVRDILSKEENNQLSKLKIELLNAATIKEAKSIKSKMDRIVFKAKQRYYSNKGSKEQAATSFGLSNSNEPTLTISKRA</sequence>
<dbReference type="EMBL" id="CP162550">
    <property type="protein sequence ID" value="XDI35145.1"/>
    <property type="molecule type" value="Genomic_DNA"/>
</dbReference>